<dbReference type="OrthoDB" id="432881at2759"/>
<dbReference type="AlphaFoldDB" id="A0A9P4TVI6"/>
<organism evidence="14 15">
    <name type="scientific">Tothia fuscella</name>
    <dbReference type="NCBI Taxonomy" id="1048955"/>
    <lineage>
        <taxon>Eukaryota</taxon>
        <taxon>Fungi</taxon>
        <taxon>Dikarya</taxon>
        <taxon>Ascomycota</taxon>
        <taxon>Pezizomycotina</taxon>
        <taxon>Dothideomycetes</taxon>
        <taxon>Pleosporomycetidae</taxon>
        <taxon>Venturiales</taxon>
        <taxon>Cylindrosympodiaceae</taxon>
        <taxon>Tothia</taxon>
    </lineage>
</organism>
<evidence type="ECO:0000256" key="2">
    <source>
        <dbReference type="ARBA" id="ARBA00004141"/>
    </source>
</evidence>
<dbReference type="GO" id="GO:0016020">
    <property type="term" value="C:membrane"/>
    <property type="evidence" value="ECO:0007669"/>
    <property type="project" value="UniProtKB-SubCell"/>
</dbReference>
<dbReference type="Gene3D" id="1.20.120.1770">
    <property type="match status" value="1"/>
</dbReference>
<keyword evidence="7" id="KW-0249">Electron transport</keyword>
<comment type="subcellular location">
    <subcellularLocation>
        <location evidence="2">Membrane</location>
        <topology evidence="2">Multi-pass membrane protein</topology>
    </subcellularLocation>
</comment>
<dbReference type="PANTHER" id="PTHR15422">
    <property type="entry name" value="OS05G0565100 PROTEIN"/>
    <property type="match status" value="1"/>
</dbReference>
<comment type="cofactor">
    <cofactor evidence="1">
        <name>heme b</name>
        <dbReference type="ChEBI" id="CHEBI:60344"/>
    </cofactor>
</comment>
<evidence type="ECO:0000256" key="12">
    <source>
        <dbReference type="SAM" id="Phobius"/>
    </source>
</evidence>
<dbReference type="Proteomes" id="UP000800235">
    <property type="component" value="Unassembled WGS sequence"/>
</dbReference>
<sequence>MASATGMPEYAPTEQEPLLGRPGDAAQKEGRPLYDNLVIGTGVVAQAGVWILAAVVWGAIFSHDLIVPFSAHPLLNSAGLVLLAQGALILQPTHTAEQKRQGTYAHAAFNNLAMLSLIAGLVCIEVNKINHNGTHFESPHAIMGLTTYILLIIQAIVGITQYFAPSLYGGVDNAKKIYKYHRVLGYVIFTLMLTTVCAATQTDYNKGVLGIQLWAVIVASVLTLAGVVPRIKKQKLGL</sequence>
<name>A0A9P4TVI6_9PEZI</name>
<evidence type="ECO:0000259" key="13">
    <source>
        <dbReference type="PROSITE" id="PS50939"/>
    </source>
</evidence>
<feature type="transmembrane region" description="Helical" evidence="12">
    <location>
        <begin position="207"/>
        <end position="228"/>
    </location>
</feature>
<dbReference type="Pfam" id="PF03188">
    <property type="entry name" value="Cytochrom_B561"/>
    <property type="match status" value="1"/>
</dbReference>
<feature type="domain" description="Cytochrome b561" evidence="13">
    <location>
        <begin position="35"/>
        <end position="238"/>
    </location>
</feature>
<evidence type="ECO:0000256" key="1">
    <source>
        <dbReference type="ARBA" id="ARBA00001970"/>
    </source>
</evidence>
<keyword evidence="15" id="KW-1185">Reference proteome</keyword>
<evidence type="ECO:0000256" key="11">
    <source>
        <dbReference type="SAM" id="MobiDB-lite"/>
    </source>
</evidence>
<dbReference type="EMBL" id="MU007066">
    <property type="protein sequence ID" value="KAF2426218.1"/>
    <property type="molecule type" value="Genomic_DNA"/>
</dbReference>
<dbReference type="CDD" id="cd08761">
    <property type="entry name" value="Cyt_b561_CYB561D2_like"/>
    <property type="match status" value="1"/>
</dbReference>
<reference evidence="14" key="1">
    <citation type="journal article" date="2020" name="Stud. Mycol.">
        <title>101 Dothideomycetes genomes: a test case for predicting lifestyles and emergence of pathogens.</title>
        <authorList>
            <person name="Haridas S."/>
            <person name="Albert R."/>
            <person name="Binder M."/>
            <person name="Bloem J."/>
            <person name="Labutti K."/>
            <person name="Salamov A."/>
            <person name="Andreopoulos B."/>
            <person name="Baker S."/>
            <person name="Barry K."/>
            <person name="Bills G."/>
            <person name="Bluhm B."/>
            <person name="Cannon C."/>
            <person name="Castanera R."/>
            <person name="Culley D."/>
            <person name="Daum C."/>
            <person name="Ezra D."/>
            <person name="Gonzalez J."/>
            <person name="Henrissat B."/>
            <person name="Kuo A."/>
            <person name="Liang C."/>
            <person name="Lipzen A."/>
            <person name="Lutzoni F."/>
            <person name="Magnuson J."/>
            <person name="Mondo S."/>
            <person name="Nolan M."/>
            <person name="Ohm R."/>
            <person name="Pangilinan J."/>
            <person name="Park H.-J."/>
            <person name="Ramirez L."/>
            <person name="Alfaro M."/>
            <person name="Sun H."/>
            <person name="Tritt A."/>
            <person name="Yoshinaga Y."/>
            <person name="Zwiers L.-H."/>
            <person name="Turgeon B."/>
            <person name="Goodwin S."/>
            <person name="Spatafora J."/>
            <person name="Crous P."/>
            <person name="Grigoriev I."/>
        </authorList>
    </citation>
    <scope>NUCLEOTIDE SEQUENCE</scope>
    <source>
        <strain evidence="14">CBS 130266</strain>
    </source>
</reference>
<feature type="transmembrane region" description="Helical" evidence="12">
    <location>
        <begin position="102"/>
        <end position="122"/>
    </location>
</feature>
<evidence type="ECO:0000256" key="4">
    <source>
        <dbReference type="ARBA" id="ARBA00022617"/>
    </source>
</evidence>
<evidence type="ECO:0000313" key="14">
    <source>
        <dbReference type="EMBL" id="KAF2426218.1"/>
    </source>
</evidence>
<dbReference type="SMART" id="SM00665">
    <property type="entry name" value="B561"/>
    <property type="match status" value="1"/>
</dbReference>
<evidence type="ECO:0000256" key="10">
    <source>
        <dbReference type="ARBA" id="ARBA00023136"/>
    </source>
</evidence>
<keyword evidence="9" id="KW-0408">Iron</keyword>
<feature type="transmembrane region" description="Helical" evidence="12">
    <location>
        <begin position="183"/>
        <end position="201"/>
    </location>
</feature>
<feature type="transmembrane region" description="Helical" evidence="12">
    <location>
        <begin position="142"/>
        <end position="163"/>
    </location>
</feature>
<feature type="transmembrane region" description="Helical" evidence="12">
    <location>
        <begin position="37"/>
        <end position="60"/>
    </location>
</feature>
<dbReference type="GO" id="GO:0046872">
    <property type="term" value="F:metal ion binding"/>
    <property type="evidence" value="ECO:0007669"/>
    <property type="project" value="UniProtKB-KW"/>
</dbReference>
<dbReference type="PANTHER" id="PTHR15422:SF45">
    <property type="entry name" value="CYTOCHROME B561 DOMAIN-CONTAINING PROTEIN"/>
    <property type="match status" value="1"/>
</dbReference>
<evidence type="ECO:0000256" key="8">
    <source>
        <dbReference type="ARBA" id="ARBA00022989"/>
    </source>
</evidence>
<evidence type="ECO:0000256" key="3">
    <source>
        <dbReference type="ARBA" id="ARBA00022448"/>
    </source>
</evidence>
<evidence type="ECO:0000256" key="6">
    <source>
        <dbReference type="ARBA" id="ARBA00022723"/>
    </source>
</evidence>
<dbReference type="GO" id="GO:0140575">
    <property type="term" value="F:transmembrane monodehydroascorbate reductase activity"/>
    <property type="evidence" value="ECO:0007669"/>
    <property type="project" value="InterPro"/>
</dbReference>
<keyword evidence="3" id="KW-0813">Transport</keyword>
<feature type="transmembrane region" description="Helical" evidence="12">
    <location>
        <begin position="66"/>
        <end position="90"/>
    </location>
</feature>
<proteinExistence type="predicted"/>
<keyword evidence="8 12" id="KW-1133">Transmembrane helix</keyword>
<keyword evidence="10 12" id="KW-0472">Membrane</keyword>
<gene>
    <name evidence="14" type="ORF">EJ08DRAFT_651896</name>
</gene>
<dbReference type="InterPro" id="IPR045150">
    <property type="entry name" value="CYB561D1/2"/>
</dbReference>
<protein>
    <recommendedName>
        <fullName evidence="13">Cytochrome b561 domain-containing protein</fullName>
    </recommendedName>
</protein>
<keyword evidence="5 12" id="KW-0812">Transmembrane</keyword>
<evidence type="ECO:0000256" key="9">
    <source>
        <dbReference type="ARBA" id="ARBA00023004"/>
    </source>
</evidence>
<keyword evidence="4" id="KW-0349">Heme</keyword>
<evidence type="ECO:0000313" key="15">
    <source>
        <dbReference type="Proteomes" id="UP000800235"/>
    </source>
</evidence>
<keyword evidence="6" id="KW-0479">Metal-binding</keyword>
<dbReference type="PROSITE" id="PS50939">
    <property type="entry name" value="CYTOCHROME_B561"/>
    <property type="match status" value="1"/>
</dbReference>
<accession>A0A9P4TVI6</accession>
<evidence type="ECO:0000256" key="5">
    <source>
        <dbReference type="ARBA" id="ARBA00022692"/>
    </source>
</evidence>
<comment type="caution">
    <text evidence="14">The sequence shown here is derived from an EMBL/GenBank/DDBJ whole genome shotgun (WGS) entry which is preliminary data.</text>
</comment>
<evidence type="ECO:0000256" key="7">
    <source>
        <dbReference type="ARBA" id="ARBA00022982"/>
    </source>
</evidence>
<feature type="region of interest" description="Disordered" evidence="11">
    <location>
        <begin position="1"/>
        <end position="25"/>
    </location>
</feature>
<dbReference type="InterPro" id="IPR006593">
    <property type="entry name" value="Cyt_b561/ferric_Rdtase_TM"/>
</dbReference>